<dbReference type="InterPro" id="IPR043137">
    <property type="entry name" value="GGT_ssub_C"/>
</dbReference>
<dbReference type="InterPro" id="IPR043138">
    <property type="entry name" value="GGT_lsub"/>
</dbReference>
<sequence>MQLARIHGRPTLFSRHGMVAAAHPLAAQAGARILMQGGNAFDAAVATAAALNVVEPFMSGLAGFGLATVWVASEQRIRVLDFAPPMPASFPVGRYTSRFELERGPQAASTPGNLAGWCELLSRYGRKSLPDVFAPAITLAQGGFALSDFGVDEINEQVPLLEPWPELHAALVRNYLPHGMPVKLGSIVAQPDLAQTLGEITELGPEHLYGGKLGRRIVDYLATLGGSLTLDDVIAVKPHWFDPLTVSYRGLELHVPAQQCGGFQFALTLKILEGFDLGRLPKDGADHLDTVYRAIRLAAGERIAHGNLGPDQAAAAMSDATIARLRQRVSDGRPITGPTEQWMPQDRADPGHTTSFSIADAEGNLVCMTQSLGSPFGSGVVVPGTGVCLNNHLHWADVQPGSPNLAKPGDALPVTLAPSIATRGSRPVLALGTPGSYGIPQTQAQAYVQHIEFGLPLQQAIEAPRFTAVGRPLHSGGEPHRAGDHHRTEAPRPRDRDLGDRMDHALRRHAGRRARSGHRRDDGCRRSPAGRVCHRLVSGRTSRRAQAGAPIARRA</sequence>
<dbReference type="GO" id="GO:0103068">
    <property type="term" value="F:leukotriene C4 gamma-glutamyl transferase activity"/>
    <property type="evidence" value="ECO:0007669"/>
    <property type="project" value="UniProtKB-EC"/>
</dbReference>
<dbReference type="EC" id="2.3.2.2" evidence="6"/>
<dbReference type="InterPro" id="IPR051792">
    <property type="entry name" value="GGT_bact"/>
</dbReference>
<dbReference type="Gene3D" id="1.10.246.130">
    <property type="match status" value="1"/>
</dbReference>
<name>A0ABV4GEU3_9BRAD</name>
<dbReference type="Pfam" id="PF01019">
    <property type="entry name" value="G_glu_transpept"/>
    <property type="match status" value="1"/>
</dbReference>
<gene>
    <name evidence="6" type="ORF">ABH992_002847</name>
</gene>
<dbReference type="Gene3D" id="3.60.20.40">
    <property type="match status" value="1"/>
</dbReference>
<comment type="similarity">
    <text evidence="1">Belongs to the gamma-glutamyltransferase family.</text>
</comment>
<reference evidence="6 7" key="1">
    <citation type="submission" date="2024-07" db="EMBL/GenBank/DDBJ databases">
        <title>Genomic Encyclopedia of Type Strains, Phase V (KMG-V): Genome sequencing to study the core and pangenomes of soil and plant-associated prokaryotes.</title>
        <authorList>
            <person name="Whitman W."/>
        </authorList>
    </citation>
    <scope>NUCLEOTIDE SEQUENCE [LARGE SCALE GENOMIC DNA]</scope>
    <source>
        <strain evidence="6 7">USDA 222</strain>
    </source>
</reference>
<feature type="region of interest" description="Disordered" evidence="5">
    <location>
        <begin position="331"/>
        <end position="351"/>
    </location>
</feature>
<keyword evidence="7" id="KW-1185">Reference proteome</keyword>
<feature type="compositionally biased region" description="Basic and acidic residues" evidence="5">
    <location>
        <begin position="477"/>
        <end position="505"/>
    </location>
</feature>
<dbReference type="RefSeq" id="WP_370090985.1">
    <property type="nucleotide sequence ID" value="NZ_JBGBZN010000002.1"/>
</dbReference>
<dbReference type="GO" id="GO:0036374">
    <property type="term" value="F:glutathione hydrolase activity"/>
    <property type="evidence" value="ECO:0007669"/>
    <property type="project" value="UniProtKB-EC"/>
</dbReference>
<dbReference type="EC" id="3.4.19.13" evidence="6"/>
<evidence type="ECO:0000256" key="4">
    <source>
        <dbReference type="ARBA" id="ARBA00023145"/>
    </source>
</evidence>
<dbReference type="Proteomes" id="UP001565474">
    <property type="component" value="Unassembled WGS sequence"/>
</dbReference>
<accession>A0ABV4GEU3</accession>
<dbReference type="InterPro" id="IPR029055">
    <property type="entry name" value="Ntn_hydrolases_N"/>
</dbReference>
<dbReference type="PRINTS" id="PR01210">
    <property type="entry name" value="GGTRANSPTASE"/>
</dbReference>
<dbReference type="PANTHER" id="PTHR43199:SF1">
    <property type="entry name" value="GLUTATHIONE HYDROLASE PROENZYME"/>
    <property type="match status" value="1"/>
</dbReference>
<evidence type="ECO:0000256" key="1">
    <source>
        <dbReference type="ARBA" id="ARBA00009381"/>
    </source>
</evidence>
<feature type="region of interest" description="Disordered" evidence="5">
    <location>
        <begin position="469"/>
        <end position="529"/>
    </location>
</feature>
<keyword evidence="4" id="KW-0865">Zymogen</keyword>
<feature type="compositionally biased region" description="Basic residues" evidence="5">
    <location>
        <begin position="506"/>
        <end position="518"/>
    </location>
</feature>
<dbReference type="SUPFAM" id="SSF56235">
    <property type="entry name" value="N-terminal nucleophile aminohydrolases (Ntn hydrolases)"/>
    <property type="match status" value="1"/>
</dbReference>
<feature type="region of interest" description="Disordered" evidence="5">
    <location>
        <begin position="536"/>
        <end position="555"/>
    </location>
</feature>
<keyword evidence="6" id="KW-0012">Acyltransferase</keyword>
<keyword evidence="3 6" id="KW-0378">Hydrolase</keyword>
<evidence type="ECO:0000256" key="2">
    <source>
        <dbReference type="ARBA" id="ARBA00022679"/>
    </source>
</evidence>
<keyword evidence="2 6" id="KW-0808">Transferase</keyword>
<evidence type="ECO:0000256" key="5">
    <source>
        <dbReference type="SAM" id="MobiDB-lite"/>
    </source>
</evidence>
<organism evidence="6 7">
    <name type="scientific">Bradyrhizobium yuanmingense</name>
    <dbReference type="NCBI Taxonomy" id="108015"/>
    <lineage>
        <taxon>Bacteria</taxon>
        <taxon>Pseudomonadati</taxon>
        <taxon>Pseudomonadota</taxon>
        <taxon>Alphaproteobacteria</taxon>
        <taxon>Hyphomicrobiales</taxon>
        <taxon>Nitrobacteraceae</taxon>
        <taxon>Bradyrhizobium</taxon>
    </lineage>
</organism>
<proteinExistence type="inferred from homology"/>
<evidence type="ECO:0000313" key="7">
    <source>
        <dbReference type="Proteomes" id="UP001565474"/>
    </source>
</evidence>
<comment type="caution">
    <text evidence="6">The sequence shown here is derived from an EMBL/GenBank/DDBJ whole genome shotgun (WGS) entry which is preliminary data.</text>
</comment>
<protein>
    <submittedName>
        <fullName evidence="6">Gamma-glutamyltranspeptidase/glutathione hydrolase</fullName>
        <ecNumber evidence="6">2.3.2.2</ecNumber>
        <ecNumber evidence="6">3.4.19.13</ecNumber>
    </submittedName>
</protein>
<evidence type="ECO:0000256" key="3">
    <source>
        <dbReference type="ARBA" id="ARBA00022801"/>
    </source>
</evidence>
<dbReference type="EMBL" id="JBGBZN010000002">
    <property type="protein sequence ID" value="MEY9470448.1"/>
    <property type="molecule type" value="Genomic_DNA"/>
</dbReference>
<dbReference type="PANTHER" id="PTHR43199">
    <property type="entry name" value="GLUTATHIONE HYDROLASE"/>
    <property type="match status" value="1"/>
</dbReference>
<evidence type="ECO:0000313" key="6">
    <source>
        <dbReference type="EMBL" id="MEY9470448.1"/>
    </source>
</evidence>